<dbReference type="AlphaFoldDB" id="A0AAE8M563"/>
<evidence type="ECO:0000256" key="2">
    <source>
        <dbReference type="ARBA" id="ARBA00022723"/>
    </source>
</evidence>
<dbReference type="Proteomes" id="UP001187734">
    <property type="component" value="Unassembled WGS sequence"/>
</dbReference>
<accession>A0AAE8M563</accession>
<dbReference type="SMART" id="SM00066">
    <property type="entry name" value="GAL4"/>
    <property type="match status" value="1"/>
</dbReference>
<dbReference type="CDD" id="cd00067">
    <property type="entry name" value="GAL4"/>
    <property type="match status" value="1"/>
</dbReference>
<dbReference type="GO" id="GO:0008270">
    <property type="term" value="F:zinc ion binding"/>
    <property type="evidence" value="ECO:0007669"/>
    <property type="project" value="InterPro"/>
</dbReference>
<dbReference type="EMBL" id="ONZP01000127">
    <property type="protein sequence ID" value="SPJ74541.1"/>
    <property type="molecule type" value="Genomic_DNA"/>
</dbReference>
<dbReference type="Pfam" id="PF00172">
    <property type="entry name" value="Zn_clus"/>
    <property type="match status" value="1"/>
</dbReference>
<dbReference type="InterPro" id="IPR007219">
    <property type="entry name" value="XnlR_reg_dom"/>
</dbReference>
<gene>
    <name evidence="7" type="ORF">FTOL_04272</name>
</gene>
<dbReference type="GO" id="GO:0006351">
    <property type="term" value="P:DNA-templated transcription"/>
    <property type="evidence" value="ECO:0007669"/>
    <property type="project" value="InterPro"/>
</dbReference>
<evidence type="ECO:0000256" key="3">
    <source>
        <dbReference type="ARBA" id="ARBA00023015"/>
    </source>
</evidence>
<name>A0AAE8M563_9HYPO</name>
<evidence type="ECO:0000256" key="5">
    <source>
        <dbReference type="ARBA" id="ARBA00023242"/>
    </source>
</evidence>
<dbReference type="SUPFAM" id="SSF57701">
    <property type="entry name" value="Zn2/Cys6 DNA-binding domain"/>
    <property type="match status" value="1"/>
</dbReference>
<dbReference type="CDD" id="cd12148">
    <property type="entry name" value="fungal_TF_MHR"/>
    <property type="match status" value="1"/>
</dbReference>
<dbReference type="PROSITE" id="PS50048">
    <property type="entry name" value="ZN2_CY6_FUNGAL_2"/>
    <property type="match status" value="1"/>
</dbReference>
<feature type="domain" description="Zn(2)-C6 fungal-type" evidence="6">
    <location>
        <begin position="9"/>
        <end position="39"/>
    </location>
</feature>
<reference evidence="7" key="1">
    <citation type="submission" date="2018-03" db="EMBL/GenBank/DDBJ databases">
        <authorList>
            <person name="Guldener U."/>
        </authorList>
    </citation>
    <scope>NUCLEOTIDE SEQUENCE</scope>
</reference>
<keyword evidence="3" id="KW-0805">Transcription regulation</keyword>
<evidence type="ECO:0000259" key="6">
    <source>
        <dbReference type="PROSITE" id="PS50048"/>
    </source>
</evidence>
<dbReference type="GO" id="GO:0000981">
    <property type="term" value="F:DNA-binding transcription factor activity, RNA polymerase II-specific"/>
    <property type="evidence" value="ECO:0007669"/>
    <property type="project" value="InterPro"/>
</dbReference>
<comment type="subcellular location">
    <subcellularLocation>
        <location evidence="1">Nucleus</location>
    </subcellularLocation>
</comment>
<dbReference type="PANTHER" id="PTHR47338:SF20">
    <property type="entry name" value="ZN(II)2CYS6 TRANSCRIPTION FACTOR (EUROFUNG)"/>
    <property type="match status" value="1"/>
</dbReference>
<sequence length="526" mass="57856">MPPANSFTACKACRRLKRKCSRDIPSCHLCVRLDKVCDYGPEDLHARTGTQITGAKRQQPVDLAAALEVQRKNSFPVSYFLDPDLFQQLGSDTLMTVDNPFFINQQRRLASSGLFQSLIDGYEATIHNWLPMLSLKRLRQDANSLATTSQGSVDVLIFLALEALSSQNMVTSNGNNTPPQSNSAYLKVKHYSFVAEAGGAITIRLIQTIVLLALYEFGHGIHPAAYLTIGQSVRLATMVGLQSQKQAKQLFVDANTWTLCEEQRRTWWAMLMLDRVVVANSPELLMAAPDPSTSDLLPCNDDDWTAGRMGFNEALLTRNLHSPSSLGTFARACQAVHMLGKVLRHVQARARVEDVSGHTSEALQLHMALKLLDQGLAGDCANGIAVHSNLHIALSLCSQARLVLYNQYACNEPGQALPTERLAAEVEMQQISLTGIKELAAKIIPLMAREMISVNQQQSAALSNPPVLAGCLYHAATECAWFTKENDEVEMVDGLESIVQALRVLKSEWSVCDKYLGYLLANGTKM</sequence>
<evidence type="ECO:0000313" key="7">
    <source>
        <dbReference type="EMBL" id="SPJ74541.1"/>
    </source>
</evidence>
<comment type="caution">
    <text evidence="7">The sequence shown here is derived from an EMBL/GenBank/DDBJ whole genome shotgun (WGS) entry which is preliminary data.</text>
</comment>
<protein>
    <submittedName>
        <fullName evidence="7">Related to Zn(II)Cys6 transcriptional activator</fullName>
    </submittedName>
</protein>
<keyword evidence="8" id="KW-1185">Reference proteome</keyword>
<dbReference type="InterPro" id="IPR001138">
    <property type="entry name" value="Zn2Cys6_DnaBD"/>
</dbReference>
<evidence type="ECO:0000256" key="4">
    <source>
        <dbReference type="ARBA" id="ARBA00023163"/>
    </source>
</evidence>
<evidence type="ECO:0000313" key="8">
    <source>
        <dbReference type="Proteomes" id="UP001187734"/>
    </source>
</evidence>
<organism evidence="7 8">
    <name type="scientific">Fusarium torulosum</name>
    <dbReference type="NCBI Taxonomy" id="33205"/>
    <lineage>
        <taxon>Eukaryota</taxon>
        <taxon>Fungi</taxon>
        <taxon>Dikarya</taxon>
        <taxon>Ascomycota</taxon>
        <taxon>Pezizomycotina</taxon>
        <taxon>Sordariomycetes</taxon>
        <taxon>Hypocreomycetidae</taxon>
        <taxon>Hypocreales</taxon>
        <taxon>Nectriaceae</taxon>
        <taxon>Fusarium</taxon>
    </lineage>
</organism>
<evidence type="ECO:0000256" key="1">
    <source>
        <dbReference type="ARBA" id="ARBA00004123"/>
    </source>
</evidence>
<dbReference type="InterPro" id="IPR036864">
    <property type="entry name" value="Zn2-C6_fun-type_DNA-bd_sf"/>
</dbReference>
<dbReference type="Gene3D" id="4.10.240.10">
    <property type="entry name" value="Zn(2)-C6 fungal-type DNA-binding domain"/>
    <property type="match status" value="1"/>
</dbReference>
<dbReference type="PROSITE" id="PS00463">
    <property type="entry name" value="ZN2_CY6_FUNGAL_1"/>
    <property type="match status" value="1"/>
</dbReference>
<proteinExistence type="predicted"/>
<keyword evidence="2" id="KW-0479">Metal-binding</keyword>
<dbReference type="GO" id="GO:0003677">
    <property type="term" value="F:DNA binding"/>
    <property type="evidence" value="ECO:0007669"/>
    <property type="project" value="InterPro"/>
</dbReference>
<dbReference type="GO" id="GO:0005634">
    <property type="term" value="C:nucleus"/>
    <property type="evidence" value="ECO:0007669"/>
    <property type="project" value="UniProtKB-SubCell"/>
</dbReference>
<keyword evidence="4" id="KW-0804">Transcription</keyword>
<dbReference type="InterPro" id="IPR050815">
    <property type="entry name" value="TF_fung"/>
</dbReference>
<keyword evidence="5" id="KW-0539">Nucleus</keyword>
<dbReference type="PANTHER" id="PTHR47338">
    <property type="entry name" value="ZN(II)2CYS6 TRANSCRIPTION FACTOR (EUROFUNG)-RELATED"/>
    <property type="match status" value="1"/>
</dbReference>
<dbReference type="Pfam" id="PF04082">
    <property type="entry name" value="Fungal_trans"/>
    <property type="match status" value="1"/>
</dbReference>